<dbReference type="GO" id="GO:0016787">
    <property type="term" value="F:hydrolase activity"/>
    <property type="evidence" value="ECO:0007669"/>
    <property type="project" value="UniProtKB-KW"/>
</dbReference>
<organism evidence="15">
    <name type="scientific">Tanacetum cinerariifolium</name>
    <name type="common">Dalmatian daisy</name>
    <name type="synonym">Chrysanthemum cinerariifolium</name>
    <dbReference type="NCBI Taxonomy" id="118510"/>
    <lineage>
        <taxon>Eukaryota</taxon>
        <taxon>Viridiplantae</taxon>
        <taxon>Streptophyta</taxon>
        <taxon>Embryophyta</taxon>
        <taxon>Tracheophyta</taxon>
        <taxon>Spermatophyta</taxon>
        <taxon>Magnoliopsida</taxon>
        <taxon>eudicotyledons</taxon>
        <taxon>Gunneridae</taxon>
        <taxon>Pentapetalae</taxon>
        <taxon>asterids</taxon>
        <taxon>campanulids</taxon>
        <taxon>Asterales</taxon>
        <taxon>Asteraceae</taxon>
        <taxon>Asteroideae</taxon>
        <taxon>Anthemideae</taxon>
        <taxon>Anthemidinae</taxon>
        <taxon>Tanacetum</taxon>
    </lineage>
</organism>
<feature type="compositionally biased region" description="Basic residues" evidence="11">
    <location>
        <begin position="406"/>
        <end position="417"/>
    </location>
</feature>
<feature type="region of interest" description="Disordered" evidence="11">
    <location>
        <begin position="839"/>
        <end position="898"/>
    </location>
</feature>
<gene>
    <name evidence="15" type="ORF">Tci_035511</name>
</gene>
<dbReference type="GO" id="GO:0015074">
    <property type="term" value="P:DNA integration"/>
    <property type="evidence" value="ECO:0007669"/>
    <property type="project" value="UniProtKB-KW"/>
</dbReference>
<evidence type="ECO:0000256" key="6">
    <source>
        <dbReference type="ARBA" id="ARBA00022908"/>
    </source>
</evidence>
<proteinExistence type="predicted"/>
<dbReference type="InterPro" id="IPR036397">
    <property type="entry name" value="RNaseH_sf"/>
</dbReference>
<name>A0A6L2LP21_TANCI</name>
<feature type="domain" description="Retroviral polymerase SH3-like" evidence="14">
    <location>
        <begin position="56"/>
        <end position="110"/>
    </location>
</feature>
<evidence type="ECO:0000259" key="13">
    <source>
        <dbReference type="Pfam" id="PF07727"/>
    </source>
</evidence>
<dbReference type="SUPFAM" id="SSF53098">
    <property type="entry name" value="Ribonuclease H-like"/>
    <property type="match status" value="1"/>
</dbReference>
<evidence type="ECO:0000256" key="8">
    <source>
        <dbReference type="ARBA" id="ARBA00022932"/>
    </source>
</evidence>
<reference evidence="15" key="1">
    <citation type="journal article" date="2019" name="Sci. Rep.">
        <title>Draft genome of Tanacetum cinerariifolium, the natural source of mosquito coil.</title>
        <authorList>
            <person name="Yamashiro T."/>
            <person name="Shiraishi A."/>
            <person name="Satake H."/>
            <person name="Nakayama K."/>
        </authorList>
    </citation>
    <scope>NUCLEOTIDE SEQUENCE</scope>
</reference>
<keyword evidence="8" id="KW-0239">DNA-directed DNA polymerase</keyword>
<keyword evidence="7" id="KW-0695">RNA-directed DNA polymerase</keyword>
<dbReference type="InterPro" id="IPR013103">
    <property type="entry name" value="RVT_2"/>
</dbReference>
<evidence type="ECO:0000256" key="10">
    <source>
        <dbReference type="ARBA" id="ARBA00023268"/>
    </source>
</evidence>
<keyword evidence="5" id="KW-0460">Magnesium</keyword>
<evidence type="ECO:0000256" key="5">
    <source>
        <dbReference type="ARBA" id="ARBA00022842"/>
    </source>
</evidence>
<keyword evidence="8" id="KW-0808">Transferase</keyword>
<evidence type="ECO:0000256" key="12">
    <source>
        <dbReference type="SAM" id="SignalP"/>
    </source>
</evidence>
<keyword evidence="8" id="KW-0548">Nucleotidyltransferase</keyword>
<keyword evidence="12" id="KW-0732">Signal</keyword>
<dbReference type="InterPro" id="IPR039537">
    <property type="entry name" value="Retrotran_Ty1/copia-like"/>
</dbReference>
<dbReference type="GO" id="GO:0006310">
    <property type="term" value="P:DNA recombination"/>
    <property type="evidence" value="ECO:0007669"/>
    <property type="project" value="UniProtKB-KW"/>
</dbReference>
<feature type="domain" description="Reverse transcriptase Ty1/copia-type" evidence="13">
    <location>
        <begin position="528"/>
        <end position="672"/>
    </location>
</feature>
<evidence type="ECO:0000256" key="1">
    <source>
        <dbReference type="ARBA" id="ARBA00022722"/>
    </source>
</evidence>
<feature type="compositionally biased region" description="Low complexity" evidence="11">
    <location>
        <begin position="384"/>
        <end position="398"/>
    </location>
</feature>
<dbReference type="PANTHER" id="PTHR42648">
    <property type="entry name" value="TRANSPOSASE, PUTATIVE-RELATED"/>
    <property type="match status" value="1"/>
</dbReference>
<dbReference type="Pfam" id="PF07727">
    <property type="entry name" value="RVT_2"/>
    <property type="match status" value="1"/>
</dbReference>
<dbReference type="Pfam" id="PF25597">
    <property type="entry name" value="SH3_retrovirus"/>
    <property type="match status" value="1"/>
</dbReference>
<evidence type="ECO:0000256" key="11">
    <source>
        <dbReference type="SAM" id="MobiDB-lite"/>
    </source>
</evidence>
<evidence type="ECO:0000256" key="2">
    <source>
        <dbReference type="ARBA" id="ARBA00022723"/>
    </source>
</evidence>
<dbReference type="InterPro" id="IPR012337">
    <property type="entry name" value="RNaseH-like_sf"/>
</dbReference>
<keyword evidence="10" id="KW-0511">Multifunctional enzyme</keyword>
<keyword evidence="6" id="KW-0229">DNA integration</keyword>
<dbReference type="Gene3D" id="3.30.420.10">
    <property type="entry name" value="Ribonuclease H-like superfamily/Ribonuclease H"/>
    <property type="match status" value="1"/>
</dbReference>
<keyword evidence="9" id="KW-0233">DNA recombination</keyword>
<feature type="signal peptide" evidence="12">
    <location>
        <begin position="1"/>
        <end position="17"/>
    </location>
</feature>
<evidence type="ECO:0000256" key="7">
    <source>
        <dbReference type="ARBA" id="ARBA00022918"/>
    </source>
</evidence>
<accession>A0A6L2LP21</accession>
<feature type="compositionally biased region" description="Polar residues" evidence="11">
    <location>
        <begin position="366"/>
        <end position="383"/>
    </location>
</feature>
<protein>
    <submittedName>
        <fullName evidence="15">Copia protein</fullName>
    </submittedName>
</protein>
<sequence length="1192" mass="135526">MLIYAQAPLFLWAEAVATACFTQNRSIIRLRHGKTPYELLYSKLPDLSFFHVFGALCYLTNDNENLGKLQPKVDIGIFIGYAPSKKAFRIYNRRTRRIVETIHVDFDELTAMASMQHSSGPALHEMTPGTIKYYEEVGISHEASVACSPQQNEVVERRNRTLIEATRTIDNMSSPESAPTFAKLFKINNLKAQVQEKDTVILKLKEKLNSFSGDVKERKVKREVEEIETLNLELDHKSIEVSDLNASLREKVLVITALKEQLNKLKGKAVLTEAVSLNPIDPALLQVDFAPLVPKLRKNRTAHTDYIRHTQEEAATLREIIESERLLSPLNTSLAYAYLGTKLVAVTPKNKTKQIRCTAQITKSKRTTVATSPSPNIDSNTPVLSSTGVTLVSSASGSKSQDNIKKNRIRRTQKKAKKAELEDHLRTIKSSLNKASVVDTKATSSQSPNDGFKPSGEEDMKGAEDPGNKDGDVLSPAVLRLHQEKDATDNSTNNNTNNITTDTSIFEDSREDVFGAEADLTNLESTFQRAIGTKWIYKNKKDEGGIVVRKKARLVAQGYTQEEGIDYDEIFAPVAKIKAIRLFLAYALFKDFVEYQMDVKSAFLYGKIKEEVYVCQPLGFKDPEFPNRVYKVEKILYGLHQAPRAWYETLCTYLLDNGFQRGQIDKNFFIKRIKGKNGLEWHGKAAIDANGTDSAKVKTANEDVHIRALVDEKKVIVNEAFIRRDIKLDDAKGTACLPNDTIFEELSKMGAKTIAWNEFSSTMTSAIIFLANNQKFNFLKYIFDNMVKNLEAEVKFFMFPRFVHVFVNHQLGDISHHKKIFVTPSITKKVFANMKREGKEIPTDPHQTPIVTQPSSSQPQKKQKLRRKKRKETKVPQTEQQTGEHVPTPSYDPLPSGEDRMQVTELIELYTKLSKRVLSLEGGLINQDEMMFDMNANLQREEAVVDKDADNVQKVIDKVVENITTDDVQATIDATKQRKYFTTERAKVIRNKPPTKAQQKSLMCTYLKNMKSYKKKDFKGKNFDAIKKMFGKAYKRVNTFVAMHSGWVEGSKKNQAEVTEGSSKRVGDELDKESAKRQRLEKEDDFVELQKCLKVVPDDEDDVTPLSSKPPTIIDYKNYKEGKKTYFQIIRADGNSQMYLTFGHMFKKFNREDLEVLWGIVKARFKKTKPVDDMDNLLLHILKTMFEHHVED</sequence>
<dbReference type="GO" id="GO:0003964">
    <property type="term" value="F:RNA-directed DNA polymerase activity"/>
    <property type="evidence" value="ECO:0007669"/>
    <property type="project" value="UniProtKB-KW"/>
</dbReference>
<evidence type="ECO:0000313" key="15">
    <source>
        <dbReference type="EMBL" id="GEU63533.1"/>
    </source>
</evidence>
<dbReference type="EMBL" id="BKCJ010004863">
    <property type="protein sequence ID" value="GEU63533.1"/>
    <property type="molecule type" value="Genomic_DNA"/>
</dbReference>
<keyword evidence="3" id="KW-0255">Endonuclease</keyword>
<feature type="chain" id="PRO_5026702714" evidence="12">
    <location>
        <begin position="18"/>
        <end position="1192"/>
    </location>
</feature>
<comment type="caution">
    <text evidence="15">The sequence shown here is derived from an EMBL/GenBank/DDBJ whole genome shotgun (WGS) entry which is preliminary data.</text>
</comment>
<dbReference type="PANTHER" id="PTHR42648:SF11">
    <property type="entry name" value="TRANSPOSON TY4-P GAG-POL POLYPROTEIN"/>
    <property type="match status" value="1"/>
</dbReference>
<keyword evidence="2" id="KW-0479">Metal-binding</keyword>
<dbReference type="AlphaFoldDB" id="A0A6L2LP21"/>
<evidence type="ECO:0000256" key="4">
    <source>
        <dbReference type="ARBA" id="ARBA00022801"/>
    </source>
</evidence>
<feature type="region of interest" description="Disordered" evidence="11">
    <location>
        <begin position="1053"/>
        <end position="1072"/>
    </location>
</feature>
<dbReference type="GO" id="GO:0004519">
    <property type="term" value="F:endonuclease activity"/>
    <property type="evidence" value="ECO:0007669"/>
    <property type="project" value="UniProtKB-KW"/>
</dbReference>
<dbReference type="GO" id="GO:0003676">
    <property type="term" value="F:nucleic acid binding"/>
    <property type="evidence" value="ECO:0007669"/>
    <property type="project" value="InterPro"/>
</dbReference>
<dbReference type="GO" id="GO:0046872">
    <property type="term" value="F:metal ion binding"/>
    <property type="evidence" value="ECO:0007669"/>
    <property type="project" value="UniProtKB-KW"/>
</dbReference>
<evidence type="ECO:0000256" key="9">
    <source>
        <dbReference type="ARBA" id="ARBA00023172"/>
    </source>
</evidence>
<feature type="region of interest" description="Disordered" evidence="11">
    <location>
        <begin position="436"/>
        <end position="473"/>
    </location>
</feature>
<keyword evidence="4" id="KW-0378">Hydrolase</keyword>
<feature type="compositionally biased region" description="Basic and acidic residues" evidence="11">
    <location>
        <begin position="455"/>
        <end position="472"/>
    </location>
</feature>
<dbReference type="InterPro" id="IPR057670">
    <property type="entry name" value="SH3_retrovirus"/>
</dbReference>
<feature type="region of interest" description="Disordered" evidence="11">
    <location>
        <begin position="366"/>
        <end position="424"/>
    </location>
</feature>
<keyword evidence="1" id="KW-0540">Nuclease</keyword>
<evidence type="ECO:0000259" key="14">
    <source>
        <dbReference type="Pfam" id="PF25597"/>
    </source>
</evidence>
<feature type="compositionally biased region" description="Basic and acidic residues" evidence="11">
    <location>
        <begin position="1062"/>
        <end position="1072"/>
    </location>
</feature>
<feature type="compositionally biased region" description="Basic residues" evidence="11">
    <location>
        <begin position="861"/>
        <end position="872"/>
    </location>
</feature>
<evidence type="ECO:0000256" key="3">
    <source>
        <dbReference type="ARBA" id="ARBA00022759"/>
    </source>
</evidence>
<dbReference type="GO" id="GO:0003887">
    <property type="term" value="F:DNA-directed DNA polymerase activity"/>
    <property type="evidence" value="ECO:0007669"/>
    <property type="project" value="UniProtKB-KW"/>
</dbReference>